<dbReference type="EMBL" id="JBHSQS010000005">
    <property type="protein sequence ID" value="MFC5923620.1"/>
    <property type="molecule type" value="Genomic_DNA"/>
</dbReference>
<organism evidence="2 3">
    <name type="scientific">Micromonospora vulcania</name>
    <dbReference type="NCBI Taxonomy" id="1441873"/>
    <lineage>
        <taxon>Bacteria</taxon>
        <taxon>Bacillati</taxon>
        <taxon>Actinomycetota</taxon>
        <taxon>Actinomycetes</taxon>
        <taxon>Micromonosporales</taxon>
        <taxon>Micromonosporaceae</taxon>
        <taxon>Micromonospora</taxon>
    </lineage>
</organism>
<dbReference type="RefSeq" id="WP_377509548.1">
    <property type="nucleotide sequence ID" value="NZ_JBHSQS010000005.1"/>
</dbReference>
<dbReference type="SUPFAM" id="SSF46785">
    <property type="entry name" value="Winged helix' DNA-binding domain"/>
    <property type="match status" value="1"/>
</dbReference>
<evidence type="ECO:0000259" key="1">
    <source>
        <dbReference type="Pfam" id="PF03551"/>
    </source>
</evidence>
<evidence type="ECO:0000313" key="2">
    <source>
        <dbReference type="EMBL" id="MFC5923620.1"/>
    </source>
</evidence>
<dbReference type="InterPro" id="IPR005149">
    <property type="entry name" value="Tscrpt_reg_PadR_N"/>
</dbReference>
<evidence type="ECO:0000313" key="3">
    <source>
        <dbReference type="Proteomes" id="UP001596226"/>
    </source>
</evidence>
<dbReference type="Pfam" id="PF03551">
    <property type="entry name" value="PadR"/>
    <property type="match status" value="1"/>
</dbReference>
<feature type="domain" description="Transcription regulator PadR N-terminal" evidence="1">
    <location>
        <begin position="3"/>
        <end position="79"/>
    </location>
</feature>
<proteinExistence type="predicted"/>
<dbReference type="InterPro" id="IPR036390">
    <property type="entry name" value="WH_DNA-bd_sf"/>
</dbReference>
<keyword evidence="3" id="KW-1185">Reference proteome</keyword>
<dbReference type="Gene3D" id="1.10.10.10">
    <property type="entry name" value="Winged helix-like DNA-binding domain superfamily/Winged helix DNA-binding domain"/>
    <property type="match status" value="1"/>
</dbReference>
<dbReference type="PANTHER" id="PTHR43252:SF6">
    <property type="entry name" value="NEGATIVE TRANSCRIPTION REGULATOR PADR"/>
    <property type="match status" value="1"/>
</dbReference>
<sequence>MMILGLVRWMQPVHGYDVRRELLSWNADRWANVQPGSIYHALRKLTEEGLLRAVATEQVGARPARTTYEVTATGEDEFQTLLRGFWWGLSEPLDPFAAAFSFLPALPRSEAAAALRNRANLLRASVESMRASLDSDWMRTTKPVHVSWLFELWAARAEAESGWCERIAERIDSGVSYLPAELDGAELWPHWTDSGDRPTASDAK</sequence>
<name>A0ABW1H2U2_9ACTN</name>
<comment type="caution">
    <text evidence="2">The sequence shown here is derived from an EMBL/GenBank/DDBJ whole genome shotgun (WGS) entry which is preliminary data.</text>
</comment>
<gene>
    <name evidence="2" type="ORF">ACFQGL_09735</name>
</gene>
<dbReference type="PANTHER" id="PTHR43252">
    <property type="entry name" value="TRANSCRIPTIONAL REGULATOR YQJI"/>
    <property type="match status" value="1"/>
</dbReference>
<dbReference type="InterPro" id="IPR036388">
    <property type="entry name" value="WH-like_DNA-bd_sf"/>
</dbReference>
<dbReference type="Proteomes" id="UP001596226">
    <property type="component" value="Unassembled WGS sequence"/>
</dbReference>
<reference evidence="3" key="1">
    <citation type="journal article" date="2019" name="Int. J. Syst. Evol. Microbiol.">
        <title>The Global Catalogue of Microorganisms (GCM) 10K type strain sequencing project: providing services to taxonomists for standard genome sequencing and annotation.</title>
        <authorList>
            <consortium name="The Broad Institute Genomics Platform"/>
            <consortium name="The Broad Institute Genome Sequencing Center for Infectious Disease"/>
            <person name="Wu L."/>
            <person name="Ma J."/>
        </authorList>
    </citation>
    <scope>NUCLEOTIDE SEQUENCE [LARGE SCALE GENOMIC DNA]</scope>
    <source>
        <strain evidence="3">CGMCC 4.7144</strain>
    </source>
</reference>
<protein>
    <submittedName>
        <fullName evidence="2">PadR family transcriptional regulator</fullName>
    </submittedName>
</protein>
<accession>A0ABW1H2U2</accession>